<dbReference type="Gene3D" id="3.40.630.30">
    <property type="match status" value="1"/>
</dbReference>
<sequence length="191" mass="21691">MSQYPILLTVPESFESSRLIIRAPLYGDGAAVNEAVVESLEELRPWMPWANGIPTVEESEVSIRKSRLEYLQRTDLRMLLIHKETGKLVGSSGLHRMDWTARSFEIGYWARTSYAGQGYIAEAVEAITNFAVQALEANRIEIHCDARNQRSAKVAERSGYTLEGVLRNHKRANDWSLRDTMIFSKVRGAEF</sequence>
<dbReference type="RefSeq" id="WP_284236475.1">
    <property type="nucleotide sequence ID" value="NZ_BSSQ01000001.1"/>
</dbReference>
<dbReference type="PROSITE" id="PS51186">
    <property type="entry name" value="GNAT"/>
    <property type="match status" value="1"/>
</dbReference>
<dbReference type="SUPFAM" id="SSF55729">
    <property type="entry name" value="Acyl-CoA N-acyltransferases (Nat)"/>
    <property type="match status" value="1"/>
</dbReference>
<dbReference type="InterPro" id="IPR016181">
    <property type="entry name" value="Acyl_CoA_acyltransferase"/>
</dbReference>
<gene>
    <name evidence="2" type="ORF">MU1_01440</name>
</gene>
<proteinExistence type="predicted"/>
<dbReference type="Pfam" id="PF13302">
    <property type="entry name" value="Acetyltransf_3"/>
    <property type="match status" value="1"/>
</dbReference>
<dbReference type="Proteomes" id="UP001157114">
    <property type="component" value="Unassembled WGS sequence"/>
</dbReference>
<feature type="domain" description="N-acetyltransferase" evidence="1">
    <location>
        <begin position="30"/>
        <end position="182"/>
    </location>
</feature>
<protein>
    <submittedName>
        <fullName evidence="2">Ribosomal-protein-serine acetyltransferase</fullName>
    </submittedName>
</protein>
<keyword evidence="3" id="KW-1185">Reference proteome</keyword>
<reference evidence="2 3" key="1">
    <citation type="submission" date="2023-03" db="EMBL/GenBank/DDBJ databases">
        <title>Draft genome sequence of the bacteria which degrade cell wall of Tricholomamatutake.</title>
        <authorList>
            <person name="Konishi Y."/>
            <person name="Fukuta Y."/>
            <person name="Shirasaka N."/>
        </authorList>
    </citation>
    <scope>NUCLEOTIDE SEQUENCE [LARGE SCALE GENOMIC DNA]</scope>
    <source>
        <strain evidence="3">mu1</strain>
    </source>
</reference>
<dbReference type="PANTHER" id="PTHR43441">
    <property type="entry name" value="RIBOSOMAL-PROTEIN-SERINE ACETYLTRANSFERASE"/>
    <property type="match status" value="1"/>
</dbReference>
<dbReference type="PANTHER" id="PTHR43441:SF3">
    <property type="entry name" value="ACETYLTRANSFERASE"/>
    <property type="match status" value="1"/>
</dbReference>
<comment type="caution">
    <text evidence="2">The sequence shown here is derived from an EMBL/GenBank/DDBJ whole genome shotgun (WGS) entry which is preliminary data.</text>
</comment>
<dbReference type="InterPro" id="IPR000182">
    <property type="entry name" value="GNAT_dom"/>
</dbReference>
<evidence type="ECO:0000313" key="3">
    <source>
        <dbReference type="Proteomes" id="UP001157114"/>
    </source>
</evidence>
<name>A0ABQ6G726_9BACL</name>
<organism evidence="2 3">
    <name type="scientific">Paenibacillus glycanilyticus</name>
    <dbReference type="NCBI Taxonomy" id="126569"/>
    <lineage>
        <taxon>Bacteria</taxon>
        <taxon>Bacillati</taxon>
        <taxon>Bacillota</taxon>
        <taxon>Bacilli</taxon>
        <taxon>Bacillales</taxon>
        <taxon>Paenibacillaceae</taxon>
        <taxon>Paenibacillus</taxon>
    </lineage>
</organism>
<evidence type="ECO:0000259" key="1">
    <source>
        <dbReference type="PROSITE" id="PS51186"/>
    </source>
</evidence>
<dbReference type="EMBL" id="BSSQ01000001">
    <property type="protein sequence ID" value="GLX65800.1"/>
    <property type="molecule type" value="Genomic_DNA"/>
</dbReference>
<accession>A0ABQ6G726</accession>
<dbReference type="InterPro" id="IPR051908">
    <property type="entry name" value="Ribosomal_N-acetyltransferase"/>
</dbReference>
<evidence type="ECO:0000313" key="2">
    <source>
        <dbReference type="EMBL" id="GLX65800.1"/>
    </source>
</evidence>